<evidence type="ECO:0000256" key="6">
    <source>
        <dbReference type="RuleBase" id="RU367113"/>
    </source>
</evidence>
<proteinExistence type="inferred from homology"/>
<keyword evidence="6" id="KW-0540">Nuclease</keyword>
<evidence type="ECO:0000256" key="5">
    <source>
        <dbReference type="ARBA" id="ARBA00048124"/>
    </source>
</evidence>
<keyword evidence="6" id="KW-0539">Nucleus</keyword>
<dbReference type="EC" id="3.6.1.-" evidence="6"/>
<dbReference type="PANTHER" id="PTHR12395">
    <property type="entry name" value="DOM-3 RELATED"/>
    <property type="match status" value="1"/>
</dbReference>
<comment type="catalytic activity">
    <reaction evidence="5">
        <text>a 5'-end NAD(+)-phospho-ribonucleoside in mRNA + H2O = a 5'-end phospho-ribonucleoside in mRNA + NAD(+) + H(+)</text>
        <dbReference type="Rhea" id="RHEA:60880"/>
        <dbReference type="Rhea" id="RHEA-COMP:15692"/>
        <dbReference type="Rhea" id="RHEA-COMP:15698"/>
        <dbReference type="ChEBI" id="CHEBI:15377"/>
        <dbReference type="ChEBI" id="CHEBI:15378"/>
        <dbReference type="ChEBI" id="CHEBI:57540"/>
        <dbReference type="ChEBI" id="CHEBI:138282"/>
        <dbReference type="ChEBI" id="CHEBI:144029"/>
    </reaction>
    <physiologicalReaction direction="left-to-right" evidence="5">
        <dbReference type="Rhea" id="RHEA:60881"/>
    </physiologicalReaction>
</comment>
<dbReference type="GO" id="GO:0003723">
    <property type="term" value="F:RNA binding"/>
    <property type="evidence" value="ECO:0007669"/>
    <property type="project" value="UniProtKB-KW"/>
</dbReference>
<dbReference type="AlphaFoldDB" id="A0A371CHI6"/>
<keyword evidence="6" id="KW-0479">Metal-binding</keyword>
<comment type="catalytic activity">
    <reaction evidence="3">
        <text>a 5'-end (N(7)-methyl 5'-triphosphoguanosine)-ribonucleoside-ribonucleotide in mRNA + H2O = a (N(7)-methyl 5'-triphosphoguanosine)-nucleoside + a 5'-end phospho-ribonucleoside in mRNA + H(+)</text>
        <dbReference type="Rhea" id="RHEA:66928"/>
        <dbReference type="Rhea" id="RHEA-COMP:15692"/>
        <dbReference type="Rhea" id="RHEA-COMP:17313"/>
        <dbReference type="ChEBI" id="CHEBI:15377"/>
        <dbReference type="ChEBI" id="CHEBI:15378"/>
        <dbReference type="ChEBI" id="CHEBI:138282"/>
        <dbReference type="ChEBI" id="CHEBI:172876"/>
        <dbReference type="ChEBI" id="CHEBI:172877"/>
    </reaction>
    <physiologicalReaction direction="left-to-right" evidence="3">
        <dbReference type="Rhea" id="RHEA:66929"/>
    </physiologicalReaction>
</comment>
<dbReference type="InterPro" id="IPR039039">
    <property type="entry name" value="RAI1-like_fam"/>
</dbReference>
<keyword evidence="9" id="KW-1185">Reference proteome</keyword>
<feature type="domain" description="RAI1-like" evidence="7">
    <location>
        <begin position="1"/>
        <end position="115"/>
    </location>
</feature>
<dbReference type="GO" id="GO:0110155">
    <property type="term" value="P:NAD-cap decapping"/>
    <property type="evidence" value="ECO:0007669"/>
    <property type="project" value="TreeGrafter"/>
</dbReference>
<comment type="similarity">
    <text evidence="2 6">Belongs to the DXO/Dom3Z family.</text>
</comment>
<sequence>MGVPEIIVGFRTFAGQLVTTKTYKTADIPKLVRNKEGAWSPEICWQWGQHFLSSLRALMARQASSGEPGSEPQTRVWRVILTPNKGVTVFPLEKGDILNTGDNEQRTGFLPTWYVNQIMTGA</sequence>
<keyword evidence="6" id="KW-0378">Hydrolase</keyword>
<evidence type="ECO:0000256" key="1">
    <source>
        <dbReference type="ARBA" id="ARBA00001968"/>
    </source>
</evidence>
<accession>A0A371CHI6</accession>
<comment type="cofactor">
    <cofactor evidence="1 6">
        <name>a divalent metal cation</name>
        <dbReference type="ChEBI" id="CHEBI:60240"/>
    </cofactor>
</comment>
<dbReference type="InterPro" id="IPR013961">
    <property type="entry name" value="RAI1"/>
</dbReference>
<dbReference type="STRING" id="139420.A0A371CHI6"/>
<dbReference type="GO" id="GO:0000956">
    <property type="term" value="P:nuclear-transcribed mRNA catabolic process"/>
    <property type="evidence" value="ECO:0007669"/>
    <property type="project" value="TreeGrafter"/>
</dbReference>
<keyword evidence="6" id="KW-0694">RNA-binding</keyword>
<dbReference type="OrthoDB" id="5853397at2759"/>
<reference evidence="8 9" key="1">
    <citation type="journal article" date="2018" name="Biotechnol. Biofuels">
        <title>Integrative visual omics of the white-rot fungus Polyporus brumalis exposes the biotechnological potential of its oxidative enzymes for delignifying raw plant biomass.</title>
        <authorList>
            <person name="Miyauchi S."/>
            <person name="Rancon A."/>
            <person name="Drula E."/>
            <person name="Hage H."/>
            <person name="Chaduli D."/>
            <person name="Favel A."/>
            <person name="Grisel S."/>
            <person name="Henrissat B."/>
            <person name="Herpoel-Gimbert I."/>
            <person name="Ruiz-Duenas F.J."/>
            <person name="Chevret D."/>
            <person name="Hainaut M."/>
            <person name="Lin J."/>
            <person name="Wang M."/>
            <person name="Pangilinan J."/>
            <person name="Lipzen A."/>
            <person name="Lesage-Meessen L."/>
            <person name="Navarro D."/>
            <person name="Riley R."/>
            <person name="Grigoriev I.V."/>
            <person name="Zhou S."/>
            <person name="Raouche S."/>
            <person name="Rosso M.N."/>
        </authorList>
    </citation>
    <scope>NUCLEOTIDE SEQUENCE [LARGE SCALE GENOMIC DNA]</scope>
    <source>
        <strain evidence="8 9">BRFM 1820</strain>
    </source>
</reference>
<comment type="catalytic activity">
    <reaction evidence="4">
        <text>a 5'-end triphospho-ribonucleoside in mRNA + H2O = a 5'-end phospho-ribonucleoside in mRNA + diphosphate + H(+)</text>
        <dbReference type="Rhea" id="RHEA:78683"/>
        <dbReference type="Rhea" id="RHEA-COMP:15692"/>
        <dbReference type="Rhea" id="RHEA-COMP:17164"/>
        <dbReference type="ChEBI" id="CHEBI:15377"/>
        <dbReference type="ChEBI" id="CHEBI:15378"/>
        <dbReference type="ChEBI" id="CHEBI:33019"/>
        <dbReference type="ChEBI" id="CHEBI:138282"/>
        <dbReference type="ChEBI" id="CHEBI:167618"/>
    </reaction>
    <physiologicalReaction direction="left-to-right" evidence="4">
        <dbReference type="Rhea" id="RHEA:78684"/>
    </physiologicalReaction>
</comment>
<dbReference type="GO" id="GO:0046872">
    <property type="term" value="F:metal ion binding"/>
    <property type="evidence" value="ECO:0007669"/>
    <property type="project" value="UniProtKB-KW"/>
</dbReference>
<name>A0A371CHI6_9APHY</name>
<dbReference type="GO" id="GO:0000166">
    <property type="term" value="F:nucleotide binding"/>
    <property type="evidence" value="ECO:0007669"/>
    <property type="project" value="UniProtKB-KW"/>
</dbReference>
<dbReference type="Pfam" id="PF08652">
    <property type="entry name" value="RAI1"/>
    <property type="match status" value="1"/>
</dbReference>
<protein>
    <recommendedName>
        <fullName evidence="6">Decapping nuclease</fullName>
        <ecNumber evidence="6">3.6.1.-</ecNumber>
    </recommendedName>
</protein>
<comment type="subcellular location">
    <subcellularLocation>
        <location evidence="6">Nucleus</location>
    </subcellularLocation>
</comment>
<evidence type="ECO:0000256" key="2">
    <source>
        <dbReference type="ARBA" id="ARBA00006562"/>
    </source>
</evidence>
<evidence type="ECO:0000256" key="3">
    <source>
        <dbReference type="ARBA" id="ARBA00044676"/>
    </source>
</evidence>
<dbReference type="GO" id="GO:0034353">
    <property type="term" value="F:mRNA 5'-diphosphatase activity"/>
    <property type="evidence" value="ECO:0007669"/>
    <property type="project" value="TreeGrafter"/>
</dbReference>
<evidence type="ECO:0000256" key="4">
    <source>
        <dbReference type="ARBA" id="ARBA00044692"/>
    </source>
</evidence>
<keyword evidence="6" id="KW-0547">Nucleotide-binding</keyword>
<organism evidence="8 9">
    <name type="scientific">Lentinus brumalis</name>
    <dbReference type="NCBI Taxonomy" id="2498619"/>
    <lineage>
        <taxon>Eukaryota</taxon>
        <taxon>Fungi</taxon>
        <taxon>Dikarya</taxon>
        <taxon>Basidiomycota</taxon>
        <taxon>Agaricomycotina</taxon>
        <taxon>Agaricomycetes</taxon>
        <taxon>Polyporales</taxon>
        <taxon>Polyporaceae</taxon>
        <taxon>Lentinus</taxon>
    </lineage>
</organism>
<dbReference type="GO" id="GO:0005634">
    <property type="term" value="C:nucleus"/>
    <property type="evidence" value="ECO:0007669"/>
    <property type="project" value="UniProtKB-SubCell"/>
</dbReference>
<dbReference type="Proteomes" id="UP000256964">
    <property type="component" value="Unassembled WGS sequence"/>
</dbReference>
<dbReference type="PANTHER" id="PTHR12395:SF9">
    <property type="entry name" value="DECAPPING AND EXORIBONUCLEASE PROTEIN"/>
    <property type="match status" value="1"/>
</dbReference>
<evidence type="ECO:0000313" key="9">
    <source>
        <dbReference type="Proteomes" id="UP000256964"/>
    </source>
</evidence>
<gene>
    <name evidence="8" type="ORF">OH76DRAFT_1413379</name>
</gene>
<dbReference type="GO" id="GO:0005829">
    <property type="term" value="C:cytosol"/>
    <property type="evidence" value="ECO:0007669"/>
    <property type="project" value="TreeGrafter"/>
</dbReference>
<evidence type="ECO:0000259" key="7">
    <source>
        <dbReference type="Pfam" id="PF08652"/>
    </source>
</evidence>
<dbReference type="GO" id="GO:0004518">
    <property type="term" value="F:nuclease activity"/>
    <property type="evidence" value="ECO:0007669"/>
    <property type="project" value="UniProtKB-KW"/>
</dbReference>
<evidence type="ECO:0000313" key="8">
    <source>
        <dbReference type="EMBL" id="RDX39752.1"/>
    </source>
</evidence>
<dbReference type="EMBL" id="KZ857656">
    <property type="protein sequence ID" value="RDX39752.1"/>
    <property type="molecule type" value="Genomic_DNA"/>
</dbReference>
<comment type="function">
    <text evidence="6">Decapping enzyme for NAD-capped RNAs: specifically hydrolyzes the nicotinamide adenine dinucleotide (NAD) cap from a subset of RNAs by removing the entire NAD moiety from the 5'-end of an NAD-capped RNA.</text>
</comment>